<dbReference type="Gene3D" id="3.40.390.10">
    <property type="entry name" value="Collagenase (Catalytic Domain)"/>
    <property type="match status" value="1"/>
</dbReference>
<dbReference type="PROSITE" id="PS51885">
    <property type="entry name" value="NEPRILYSIN"/>
    <property type="match status" value="1"/>
</dbReference>
<name>A0A0K2T219_LEPSM</name>
<evidence type="ECO:0000259" key="2">
    <source>
        <dbReference type="Pfam" id="PF05649"/>
    </source>
</evidence>
<dbReference type="PANTHER" id="PTHR11733">
    <property type="entry name" value="ZINC METALLOPROTEASE FAMILY M13 NEPRILYSIN-RELATED"/>
    <property type="match status" value="1"/>
</dbReference>
<accession>A0A0K2T219</accession>
<dbReference type="InterPro" id="IPR008753">
    <property type="entry name" value="Peptidase_M13_N"/>
</dbReference>
<dbReference type="GO" id="GO:0005886">
    <property type="term" value="C:plasma membrane"/>
    <property type="evidence" value="ECO:0007669"/>
    <property type="project" value="TreeGrafter"/>
</dbReference>
<reference evidence="3" key="1">
    <citation type="submission" date="2014-05" db="EMBL/GenBank/DDBJ databases">
        <authorList>
            <person name="Chronopoulou M."/>
        </authorList>
    </citation>
    <scope>NUCLEOTIDE SEQUENCE</scope>
    <source>
        <tissue evidence="3">Whole organism</tissue>
    </source>
</reference>
<dbReference type="OrthoDB" id="6475849at2759"/>
<dbReference type="InterPro" id="IPR024079">
    <property type="entry name" value="MetalloPept_cat_dom_sf"/>
</dbReference>
<dbReference type="Gene3D" id="1.10.1380.10">
    <property type="entry name" value="Neutral endopeptidase , domain2"/>
    <property type="match status" value="1"/>
</dbReference>
<dbReference type="AlphaFoldDB" id="A0A0K2T219"/>
<dbReference type="PANTHER" id="PTHR11733:SF133">
    <property type="entry name" value="PHOSPHATE-REGULATING NEUTRAL ENDOPEPTIDASE PHEX"/>
    <property type="match status" value="1"/>
</dbReference>
<dbReference type="SUPFAM" id="SSF55486">
    <property type="entry name" value="Metalloproteases ('zincins'), catalytic domain"/>
    <property type="match status" value="1"/>
</dbReference>
<sequence length="369" mass="42761">MSSINDEGKKQYKTIFGSKGALGGYPILNSQWNLEEKSKELALGRVLYDYNEGILIQSYVYLDAQNTAQHILYMDQASLGLLRINFVDSEKYKEIIKAYRTLQSSTAETLFKYLDINKPDDDKLNEDLESMFQFEKAIAGIMVPEDQRRNSTAMYNPMSLAKIMKSYTQIKWKIYFNELLKGDNAIEENDKIIVAEPYYFEKLNELLNETDDKIIYNYIHWRILLQTLPNGPDEMREHYKTFLKDAMGIKKEVLRDNICAKRVAAPFDGMGGLGFAVAYEYIQKKFDDDSKNEVKKMVGGLKSSFKELVAESSWMDKETQNKAKEKVDSMVQSLGYPDWLKTESEIEKKYKEVRRGYASIFLIHISFLA</sequence>
<dbReference type="Pfam" id="PF05649">
    <property type="entry name" value="Peptidase_M13_N"/>
    <property type="match status" value="1"/>
</dbReference>
<evidence type="ECO:0000313" key="3">
    <source>
        <dbReference type="EMBL" id="CDW20114.1"/>
    </source>
</evidence>
<dbReference type="InterPro" id="IPR042089">
    <property type="entry name" value="Peptidase_M13_dom_2"/>
</dbReference>
<proteinExistence type="inferred from homology"/>
<organism evidence="3">
    <name type="scientific">Lepeophtheirus salmonis</name>
    <name type="common">Salmon louse</name>
    <name type="synonym">Caligus salmonis</name>
    <dbReference type="NCBI Taxonomy" id="72036"/>
    <lineage>
        <taxon>Eukaryota</taxon>
        <taxon>Metazoa</taxon>
        <taxon>Ecdysozoa</taxon>
        <taxon>Arthropoda</taxon>
        <taxon>Crustacea</taxon>
        <taxon>Multicrustacea</taxon>
        <taxon>Hexanauplia</taxon>
        <taxon>Copepoda</taxon>
        <taxon>Siphonostomatoida</taxon>
        <taxon>Caligidae</taxon>
        <taxon>Lepeophtheirus</taxon>
    </lineage>
</organism>
<dbReference type="EMBL" id="HACA01002753">
    <property type="protein sequence ID" value="CDW20114.1"/>
    <property type="molecule type" value="Transcribed_RNA"/>
</dbReference>
<evidence type="ECO:0000256" key="1">
    <source>
        <dbReference type="ARBA" id="ARBA00007357"/>
    </source>
</evidence>
<dbReference type="InterPro" id="IPR000718">
    <property type="entry name" value="Peptidase_M13"/>
</dbReference>
<protein>
    <recommendedName>
        <fullName evidence="2">Peptidase M13 N-terminal domain-containing protein</fullName>
    </recommendedName>
</protein>
<dbReference type="GO" id="GO:0016485">
    <property type="term" value="P:protein processing"/>
    <property type="evidence" value="ECO:0007669"/>
    <property type="project" value="TreeGrafter"/>
</dbReference>
<comment type="similarity">
    <text evidence="1">Belongs to the peptidase M13 family.</text>
</comment>
<dbReference type="GO" id="GO:0004222">
    <property type="term" value="F:metalloendopeptidase activity"/>
    <property type="evidence" value="ECO:0007669"/>
    <property type="project" value="InterPro"/>
</dbReference>
<feature type="domain" description="Peptidase M13 N-terminal" evidence="2">
    <location>
        <begin position="5"/>
        <end position="337"/>
    </location>
</feature>